<proteinExistence type="predicted"/>
<gene>
    <name evidence="2" type="ORF">SAMN06893097_102517</name>
</gene>
<dbReference type="PROSITE" id="PS51186">
    <property type="entry name" value="GNAT"/>
    <property type="match status" value="1"/>
</dbReference>
<dbReference type="Pfam" id="PF13508">
    <property type="entry name" value="Acetyltransf_7"/>
    <property type="match status" value="1"/>
</dbReference>
<keyword evidence="2" id="KW-0808">Transferase</keyword>
<dbReference type="Proteomes" id="UP000219514">
    <property type="component" value="Unassembled WGS sequence"/>
</dbReference>
<evidence type="ECO:0000259" key="1">
    <source>
        <dbReference type="PROSITE" id="PS51186"/>
    </source>
</evidence>
<accession>A0A285EAC1</accession>
<dbReference type="InterPro" id="IPR000182">
    <property type="entry name" value="GNAT_dom"/>
</dbReference>
<dbReference type="SUPFAM" id="SSF55729">
    <property type="entry name" value="Acyl-CoA N-acyltransferases (Nat)"/>
    <property type="match status" value="1"/>
</dbReference>
<dbReference type="AlphaFoldDB" id="A0A285EAC1"/>
<reference evidence="2 3" key="1">
    <citation type="submission" date="2017-09" db="EMBL/GenBank/DDBJ databases">
        <authorList>
            <person name="Ehlers B."/>
            <person name="Leendertz F.H."/>
        </authorList>
    </citation>
    <scope>NUCLEOTIDE SEQUENCE [LARGE SCALE GENOMIC DNA]</scope>
    <source>
        <strain evidence="2 3">DSM 46844</strain>
    </source>
</reference>
<evidence type="ECO:0000313" key="2">
    <source>
        <dbReference type="EMBL" id="SNX95813.1"/>
    </source>
</evidence>
<dbReference type="RefSeq" id="WP_216359644.1">
    <property type="nucleotide sequence ID" value="NZ_JACHXB010000003.1"/>
</dbReference>
<feature type="domain" description="N-acetyltransferase" evidence="1">
    <location>
        <begin position="11"/>
        <end position="140"/>
    </location>
</feature>
<dbReference type="InterPro" id="IPR016181">
    <property type="entry name" value="Acyl_CoA_acyltransferase"/>
</dbReference>
<dbReference type="EMBL" id="OBDO01000002">
    <property type="protein sequence ID" value="SNX95813.1"/>
    <property type="molecule type" value="Genomic_DNA"/>
</dbReference>
<keyword evidence="3" id="KW-1185">Reference proteome</keyword>
<dbReference type="CDD" id="cd04301">
    <property type="entry name" value="NAT_SF"/>
    <property type="match status" value="1"/>
</dbReference>
<sequence length="161" mass="16100">MITTPREVPPALVRKATPADLAVISDLLAAAGLPLAGLHNAAHVLVADAAGTLAGTVALERHGSGDATAFLLRSVAVAPAWRGRGVGATLTAAALALVDDVGAPVGLLTETAAGYFPRFGFTPVDRDQLPAALSASAELRGACPASAHALLRPVTDATEGR</sequence>
<protein>
    <submittedName>
        <fullName evidence="2">Amino-acid N-acetyltransferase</fullName>
    </submittedName>
</protein>
<name>A0A285EAC1_9ACTN</name>
<organism evidence="2 3">
    <name type="scientific">Geodermatophilus sabuli</name>
    <dbReference type="NCBI Taxonomy" id="1564158"/>
    <lineage>
        <taxon>Bacteria</taxon>
        <taxon>Bacillati</taxon>
        <taxon>Actinomycetota</taxon>
        <taxon>Actinomycetes</taxon>
        <taxon>Geodermatophilales</taxon>
        <taxon>Geodermatophilaceae</taxon>
        <taxon>Geodermatophilus</taxon>
    </lineage>
</organism>
<dbReference type="Gene3D" id="3.40.630.30">
    <property type="match status" value="1"/>
</dbReference>
<evidence type="ECO:0000313" key="3">
    <source>
        <dbReference type="Proteomes" id="UP000219514"/>
    </source>
</evidence>
<dbReference type="GO" id="GO:0016747">
    <property type="term" value="F:acyltransferase activity, transferring groups other than amino-acyl groups"/>
    <property type="evidence" value="ECO:0007669"/>
    <property type="project" value="InterPro"/>
</dbReference>